<evidence type="ECO:0000313" key="3">
    <source>
        <dbReference type="Proteomes" id="UP000482634"/>
    </source>
</evidence>
<dbReference type="EMBL" id="JAAHBU010000251">
    <property type="protein sequence ID" value="NER65276.1"/>
    <property type="molecule type" value="Genomic_DNA"/>
</dbReference>
<feature type="region of interest" description="Disordered" evidence="1">
    <location>
        <begin position="55"/>
        <end position="78"/>
    </location>
</feature>
<feature type="non-terminal residue" evidence="2">
    <location>
        <position position="1"/>
    </location>
</feature>
<gene>
    <name evidence="2" type="ORF">G3436_17140</name>
</gene>
<proteinExistence type="predicted"/>
<dbReference type="Proteomes" id="UP000482634">
    <property type="component" value="Unassembled WGS sequence"/>
</dbReference>
<keyword evidence="3" id="KW-1185">Reference proteome</keyword>
<name>A0A6B3NTL5_9PSED</name>
<reference evidence="2 3" key="1">
    <citation type="submission" date="2020-02" db="EMBL/GenBank/DDBJ databases">
        <title>Broccoli isolated Pseudomonas sp.</title>
        <authorList>
            <person name="Fujikawa T."/>
            <person name="Sawada H."/>
        </authorList>
    </citation>
    <scope>NUCLEOTIDE SEQUENCE [LARGE SCALE GENOMIC DNA]</scope>
    <source>
        <strain evidence="2 3">MAFF212427</strain>
    </source>
</reference>
<sequence>LRLANGLPLPAWVRFDARQGQVQVEARHLTRFGQLQLQLLARDANGHEVRVPLRLQAASDTRADSRSTSGGLSEQLSATGNSGLLARSQALLASLMGR</sequence>
<protein>
    <submittedName>
        <fullName evidence="2">Uncharacterized protein</fullName>
    </submittedName>
</protein>
<comment type="caution">
    <text evidence="2">The sequence shown here is derived from an EMBL/GenBank/DDBJ whole genome shotgun (WGS) entry which is preliminary data.</text>
</comment>
<evidence type="ECO:0000313" key="2">
    <source>
        <dbReference type="EMBL" id="NER65276.1"/>
    </source>
</evidence>
<organism evidence="2 3">
    <name type="scientific">Pseudomonas brassicae</name>
    <dbReference type="NCBI Taxonomy" id="2708063"/>
    <lineage>
        <taxon>Bacteria</taxon>
        <taxon>Pseudomonadati</taxon>
        <taxon>Pseudomonadota</taxon>
        <taxon>Gammaproteobacteria</taxon>
        <taxon>Pseudomonadales</taxon>
        <taxon>Pseudomonadaceae</taxon>
        <taxon>Pseudomonas</taxon>
    </lineage>
</organism>
<dbReference type="AlphaFoldDB" id="A0A6B3NTL5"/>
<feature type="compositionally biased region" description="Polar residues" evidence="1">
    <location>
        <begin position="66"/>
        <end position="78"/>
    </location>
</feature>
<evidence type="ECO:0000256" key="1">
    <source>
        <dbReference type="SAM" id="MobiDB-lite"/>
    </source>
</evidence>
<dbReference type="RefSeq" id="WP_163947251.1">
    <property type="nucleotide sequence ID" value="NZ_JAAHBU010000251.1"/>
</dbReference>
<accession>A0A6B3NTL5</accession>